<evidence type="ECO:0000313" key="2">
    <source>
        <dbReference type="Proteomes" id="UP000050833"/>
    </source>
</evidence>
<evidence type="ECO:0000313" key="1">
    <source>
        <dbReference type="EMBL" id="KQC84999.1"/>
    </source>
</evidence>
<sequence length="118" mass="13653">MIFLKKKCFYHGFVLGLMVDKRDDYIIKSNKESGFGRYDVMMIPRDTKNSSLLGLILEFKVINHSVEKSLEETVKSALQQIEEKKYDTELLKAGVKKENIRHYGFAFEGKKVLIGTDE</sequence>
<dbReference type="InterPro" id="IPR012547">
    <property type="entry name" value="PDDEXK_9"/>
</dbReference>
<gene>
    <name evidence="1" type="ORF">APZ18_09815</name>
</gene>
<evidence type="ECO:0008006" key="3">
    <source>
        <dbReference type="Google" id="ProtNLM"/>
    </source>
</evidence>
<proteinExistence type="predicted"/>
<organism evidence="1 2">
    <name type="scientific">Butyribacter intestini</name>
    <dbReference type="NCBI Taxonomy" id="1703332"/>
    <lineage>
        <taxon>Bacteria</taxon>
        <taxon>Bacillati</taxon>
        <taxon>Bacillota</taxon>
        <taxon>Clostridia</taxon>
        <taxon>Lachnospirales</taxon>
        <taxon>Lachnospiraceae</taxon>
        <taxon>Butyribacter</taxon>
    </lineage>
</organism>
<dbReference type="Proteomes" id="UP000050833">
    <property type="component" value="Unassembled WGS sequence"/>
</dbReference>
<comment type="caution">
    <text evidence="1">The sequence shown here is derived from an EMBL/GenBank/DDBJ whole genome shotgun (WGS) entry which is preliminary data.</text>
</comment>
<reference evidence="1 2" key="1">
    <citation type="submission" date="2015-10" db="EMBL/GenBank/DDBJ databases">
        <title>Butyribacter intestini gen. nov., sp. nov., a butyric acid-producing bacterium of the family Lachnospiraceae isolated from the human faeces.</title>
        <authorList>
            <person name="Zou Y."/>
            <person name="Xue W."/>
            <person name="Luo G."/>
            <person name="Lv M."/>
        </authorList>
    </citation>
    <scope>NUCLEOTIDE SEQUENCE [LARGE SCALE GENOMIC DNA]</scope>
    <source>
        <strain evidence="1 2">TF01-11</strain>
    </source>
</reference>
<accession>A0AAW3JS43</accession>
<dbReference type="AlphaFoldDB" id="A0AAW3JS43"/>
<dbReference type="EMBL" id="LLKB01000005">
    <property type="protein sequence ID" value="KQC84999.1"/>
    <property type="molecule type" value="Genomic_DNA"/>
</dbReference>
<dbReference type="RefSeq" id="WP_055944377.1">
    <property type="nucleotide sequence ID" value="NZ_QUKT01000002.1"/>
</dbReference>
<keyword evidence="2" id="KW-1185">Reference proteome</keyword>
<name>A0AAW3JS43_9FIRM</name>
<protein>
    <recommendedName>
        <fullName evidence="3">PD-(D/E)XK nuclease superfamily protein</fullName>
    </recommendedName>
</protein>
<dbReference type="Pfam" id="PF08011">
    <property type="entry name" value="PDDEXK_9"/>
    <property type="match status" value="1"/>
</dbReference>